<feature type="region of interest" description="Disordered" evidence="6">
    <location>
        <begin position="53"/>
        <end position="217"/>
    </location>
</feature>
<feature type="compositionally biased region" description="Polar residues" evidence="6">
    <location>
        <begin position="327"/>
        <end position="343"/>
    </location>
</feature>
<reference evidence="8 9" key="1">
    <citation type="journal article" date="2018" name="Mol. Biol. Evol.">
        <title>Broad Genomic Sampling Reveals a Smut Pathogenic Ancestry of the Fungal Clade Ustilaginomycotina.</title>
        <authorList>
            <person name="Kijpornyongpan T."/>
            <person name="Mondo S.J."/>
            <person name="Barry K."/>
            <person name="Sandor L."/>
            <person name="Lee J."/>
            <person name="Lipzen A."/>
            <person name="Pangilinan J."/>
            <person name="LaButti K."/>
            <person name="Hainaut M."/>
            <person name="Henrissat B."/>
            <person name="Grigoriev I.V."/>
            <person name="Spatafora J.W."/>
            <person name="Aime M.C."/>
        </authorList>
    </citation>
    <scope>NUCLEOTIDE SEQUENCE [LARGE SCALE GENOMIC DNA]</scope>
    <source>
        <strain evidence="8 9">MCA 4718</strain>
    </source>
</reference>
<evidence type="ECO:0000256" key="4">
    <source>
        <dbReference type="ARBA" id="ARBA00023038"/>
    </source>
</evidence>
<dbReference type="GO" id="GO:0046872">
    <property type="term" value="F:metal ion binding"/>
    <property type="evidence" value="ECO:0007669"/>
    <property type="project" value="UniProtKB-KW"/>
</dbReference>
<evidence type="ECO:0000256" key="1">
    <source>
        <dbReference type="ARBA" id="ARBA00022723"/>
    </source>
</evidence>
<feature type="region of interest" description="Disordered" evidence="6">
    <location>
        <begin position="1074"/>
        <end position="1096"/>
    </location>
</feature>
<dbReference type="EMBL" id="KZ819322">
    <property type="protein sequence ID" value="PWN23408.1"/>
    <property type="molecule type" value="Genomic_DNA"/>
</dbReference>
<dbReference type="Proteomes" id="UP000245942">
    <property type="component" value="Unassembled WGS sequence"/>
</dbReference>
<keyword evidence="9" id="KW-1185">Reference proteome</keyword>
<dbReference type="RefSeq" id="XP_025350568.1">
    <property type="nucleotide sequence ID" value="XM_025491828.1"/>
</dbReference>
<feature type="region of interest" description="Disordered" evidence="6">
    <location>
        <begin position="1"/>
        <end position="35"/>
    </location>
</feature>
<feature type="region of interest" description="Disordered" evidence="6">
    <location>
        <begin position="238"/>
        <end position="343"/>
    </location>
</feature>
<evidence type="ECO:0000259" key="7">
    <source>
        <dbReference type="PROSITE" id="PS50023"/>
    </source>
</evidence>
<dbReference type="PROSITE" id="PS50023">
    <property type="entry name" value="LIM_DOMAIN_2"/>
    <property type="match status" value="1"/>
</dbReference>
<dbReference type="OrthoDB" id="1112565at2759"/>
<name>A0A316UER3_9BASI</name>
<feature type="compositionally biased region" description="Basic and acidic residues" evidence="6">
    <location>
        <begin position="267"/>
        <end position="283"/>
    </location>
</feature>
<keyword evidence="4 5" id="KW-0440">LIM domain</keyword>
<feature type="compositionally biased region" description="Low complexity" evidence="6">
    <location>
        <begin position="570"/>
        <end position="582"/>
    </location>
</feature>
<dbReference type="STRING" id="1684307.A0A316UER3"/>
<dbReference type="SUPFAM" id="SSF57716">
    <property type="entry name" value="Glucocorticoid receptor-like (DNA-binding domain)"/>
    <property type="match status" value="2"/>
</dbReference>
<dbReference type="InterPro" id="IPR001781">
    <property type="entry name" value="Znf_LIM"/>
</dbReference>
<feature type="compositionally biased region" description="Low complexity" evidence="6">
    <location>
        <begin position="619"/>
        <end position="643"/>
    </location>
</feature>
<dbReference type="GO" id="GO:0003712">
    <property type="term" value="F:transcription coregulator activity"/>
    <property type="evidence" value="ECO:0007669"/>
    <property type="project" value="TreeGrafter"/>
</dbReference>
<dbReference type="Gene3D" id="2.10.110.10">
    <property type="entry name" value="Cysteine Rich Protein"/>
    <property type="match status" value="2"/>
</dbReference>
<evidence type="ECO:0000256" key="3">
    <source>
        <dbReference type="ARBA" id="ARBA00022833"/>
    </source>
</evidence>
<evidence type="ECO:0000313" key="9">
    <source>
        <dbReference type="Proteomes" id="UP000245942"/>
    </source>
</evidence>
<feature type="region of interest" description="Disordered" evidence="6">
    <location>
        <begin position="1125"/>
        <end position="1199"/>
    </location>
</feature>
<feature type="compositionally biased region" description="Polar residues" evidence="6">
    <location>
        <begin position="539"/>
        <end position="555"/>
    </location>
</feature>
<feature type="compositionally biased region" description="Basic and acidic residues" evidence="6">
    <location>
        <begin position="201"/>
        <end position="217"/>
    </location>
</feature>
<feature type="compositionally biased region" description="Basic and acidic residues" evidence="6">
    <location>
        <begin position="127"/>
        <end position="146"/>
    </location>
</feature>
<feature type="region of interest" description="Disordered" evidence="6">
    <location>
        <begin position="594"/>
        <end position="738"/>
    </location>
</feature>
<keyword evidence="2" id="KW-0677">Repeat</keyword>
<evidence type="ECO:0000256" key="6">
    <source>
        <dbReference type="SAM" id="MobiDB-lite"/>
    </source>
</evidence>
<dbReference type="GeneID" id="37013562"/>
<feature type="compositionally biased region" description="Basic and acidic residues" evidence="6">
    <location>
        <begin position="241"/>
        <end position="258"/>
    </location>
</feature>
<feature type="domain" description="LIM zinc-binding" evidence="7">
    <location>
        <begin position="936"/>
        <end position="1001"/>
    </location>
</feature>
<dbReference type="GO" id="GO:0005634">
    <property type="term" value="C:nucleus"/>
    <property type="evidence" value="ECO:0007669"/>
    <property type="project" value="TreeGrafter"/>
</dbReference>
<feature type="compositionally biased region" description="Polar residues" evidence="6">
    <location>
        <begin position="665"/>
        <end position="679"/>
    </location>
</feature>
<dbReference type="PANTHER" id="PTHR24205:SF16">
    <property type="entry name" value="GH01042P-RELATED"/>
    <property type="match status" value="1"/>
</dbReference>
<evidence type="ECO:0000256" key="5">
    <source>
        <dbReference type="PROSITE-ProRule" id="PRU00125"/>
    </source>
</evidence>
<dbReference type="Pfam" id="PF00412">
    <property type="entry name" value="LIM"/>
    <property type="match status" value="1"/>
</dbReference>
<feature type="compositionally biased region" description="Gly residues" evidence="6">
    <location>
        <begin position="1151"/>
        <end position="1174"/>
    </location>
</feature>
<feature type="compositionally biased region" description="Low complexity" evidence="6">
    <location>
        <begin position="147"/>
        <end position="162"/>
    </location>
</feature>
<feature type="region of interest" description="Disordered" evidence="6">
    <location>
        <begin position="539"/>
        <end position="582"/>
    </location>
</feature>
<evidence type="ECO:0000313" key="8">
    <source>
        <dbReference type="EMBL" id="PWN23408.1"/>
    </source>
</evidence>
<feature type="compositionally biased region" description="Basic and acidic residues" evidence="6">
    <location>
        <begin position="718"/>
        <end position="727"/>
    </location>
</feature>
<evidence type="ECO:0000256" key="2">
    <source>
        <dbReference type="ARBA" id="ARBA00022737"/>
    </source>
</evidence>
<accession>A0A316UER3</accession>
<dbReference type="SMART" id="SM00132">
    <property type="entry name" value="LIM"/>
    <property type="match status" value="1"/>
</dbReference>
<dbReference type="PANTHER" id="PTHR24205">
    <property type="entry name" value="FOUR AND A HALF LIM DOMAINS PROTEIN"/>
    <property type="match status" value="1"/>
</dbReference>
<gene>
    <name evidence="8" type="ORF">BCV69DRAFT_281025</name>
</gene>
<proteinExistence type="predicted"/>
<feature type="compositionally biased region" description="Polar residues" evidence="6">
    <location>
        <begin position="285"/>
        <end position="300"/>
    </location>
</feature>
<protein>
    <recommendedName>
        <fullName evidence="7">LIM zinc-binding domain-containing protein</fullName>
    </recommendedName>
</protein>
<dbReference type="GO" id="GO:0030695">
    <property type="term" value="F:GTPase regulator activity"/>
    <property type="evidence" value="ECO:0007669"/>
    <property type="project" value="UniProtKB-ARBA"/>
</dbReference>
<feature type="region of interest" description="Disordered" evidence="6">
    <location>
        <begin position="794"/>
        <end position="852"/>
    </location>
</feature>
<feature type="compositionally biased region" description="Polar residues" evidence="6">
    <location>
        <begin position="13"/>
        <end position="22"/>
    </location>
</feature>
<keyword evidence="3 5" id="KW-0862">Zinc</keyword>
<feature type="compositionally biased region" description="Low complexity" evidence="6">
    <location>
        <begin position="824"/>
        <end position="841"/>
    </location>
</feature>
<organism evidence="8 9">
    <name type="scientific">Pseudomicrostroma glucosiphilum</name>
    <dbReference type="NCBI Taxonomy" id="1684307"/>
    <lineage>
        <taxon>Eukaryota</taxon>
        <taxon>Fungi</taxon>
        <taxon>Dikarya</taxon>
        <taxon>Basidiomycota</taxon>
        <taxon>Ustilaginomycotina</taxon>
        <taxon>Exobasidiomycetes</taxon>
        <taxon>Microstromatales</taxon>
        <taxon>Microstromatales incertae sedis</taxon>
        <taxon>Pseudomicrostroma</taxon>
    </lineage>
</organism>
<feature type="compositionally biased region" description="Basic and acidic residues" evidence="6">
    <location>
        <begin position="166"/>
        <end position="193"/>
    </location>
</feature>
<feature type="compositionally biased region" description="Low complexity" evidence="6">
    <location>
        <begin position="680"/>
        <end position="694"/>
    </location>
</feature>
<dbReference type="AlphaFoldDB" id="A0A316UER3"/>
<keyword evidence="1 5" id="KW-0479">Metal-binding</keyword>
<sequence length="1199" mass="129933">MVYHLEAGPRPPLQTQRSLGALQQQQQQQQQPADAYLFSPHFDDLRAARFSRSYSYSQTTSPLLQPHKASSPLRRPEDPPSSAPYRNYHYDYRASPPGIGTDDFDDHAGPSGSRQVNVAGLGAGARRAMESGRREAEQAQRNREMDYQLQQQHHYQQQQQQQYEEEERRRAWEEEHFQRQAQEKERVAAEQEQQRQQQVRRQREEQMQRQAEEAERCRIRAEEEEVAAERARIVEQQRAQEWYRQHQERERQYEHEAHSSPAVPEAAVKEAAQEWYSAEDRGSSRPLTNGQYYARQSLTNADDEGEGESRDVLGDLPIQRTGKKGQRSTAVEESSRDSCSSMASQAYLAYDQPSPPEHPTDGTPVFHGLSIKDDTVQRRSKFDSLQAFSIAGTNVDYQRETVYEDDFEEEALGNLSRYTHYGGGQDSIPSHGGSAWSGARKSLFRATTYQPVPMARCADCKQELDLEELASHLCDRTSAGSTPTATASPRSPLSPLVIPEPGAITTMSPSTSLSPSSSRFMERYNAMEATPRKKSLFNTAHSHSPKAASTDSSMHSPRALQVTKEEIVRSSSSPAASPLSSSLTAFEAGVATEKRRQIESQRAAKQALSPRPSDSIDGFSSFLQPSSPTSSSSSRPSPSRSQSDTVANGQRPSAAVDNSRLRPVLTQQERSNSDRIVSCTSTSSSASSSGAGSSLFAPNSPAVAITPSSSFGDSVDLESSKDSDRARGGGSSPGFLSPEMATAAGAAAAAAAATWGRPMLPERKTSRKKGALPAPLDLGEVERMMRDLKADVAAVGSVSQPSSAEVPVRRGAASSHKQGNSPGSNKSNLNRPPRSSSSSASSRHKTNGNGDSLALSITSSCASASSISSSSGSSSSTTAATAARRGARRAARKCCVCSCSLSQPRPGSSAASEKIKFVEKDGRYFCAEDYRQRYLPKCAYCRLTVEKGGVKSSDGALRGIYHRDCFRCSTPTCRARFEQGEFFVWEGAPYCFEDYSKKAGTICGECQRGIMGECRQVLPPIVGAAAVGAGHSPASSHDVDLATGVETPAAATGARFHPSCFTCQYLYHPNSLGTGTKPDNHDHGRQGQRRQQQGRCSVQLDDFWETHDGRRVCEEHALLLLREEEEEREEREQQQQRGGGGGGAAAAAWQDGGGGGGGGWGLSVEAGKGGGGGGGKRRGPLAGASLRAQKRGTMLKALV</sequence>